<evidence type="ECO:0000313" key="5">
    <source>
        <dbReference type="Proteomes" id="UP000515493"/>
    </source>
</evidence>
<dbReference type="Proteomes" id="UP000515493">
    <property type="component" value="Chromosome"/>
</dbReference>
<organism evidence="4 5">
    <name type="scientific">Xanthomonas euroxanthea</name>
    <dbReference type="NCBI Taxonomy" id="2259622"/>
    <lineage>
        <taxon>Bacteria</taxon>
        <taxon>Pseudomonadati</taxon>
        <taxon>Pseudomonadota</taxon>
        <taxon>Gammaproteobacteria</taxon>
        <taxon>Lysobacterales</taxon>
        <taxon>Lysobacteraceae</taxon>
        <taxon>Xanthomonas</taxon>
    </lineage>
</organism>
<feature type="region of interest" description="Disordered" evidence="1">
    <location>
        <begin position="245"/>
        <end position="267"/>
    </location>
</feature>
<protein>
    <recommendedName>
        <fullName evidence="2">Double-GTPase 1 domain-containing protein</fullName>
    </recommendedName>
</protein>
<name>A0A8E4ERQ5_9XANT</name>
<reference evidence="4 5" key="1">
    <citation type="submission" date="2020-07" db="EMBL/GenBank/DDBJ databases">
        <authorList>
            <person name="Teixeira M."/>
        </authorList>
    </citation>
    <scope>NUCLEOTIDE SEQUENCE [LARGE SCALE GENOMIC DNA]</scope>
    <source>
        <strain evidence="4">1</strain>
        <strain evidence="3">Xanthomonas sp. CPBF 367</strain>
    </source>
</reference>
<dbReference type="InterPro" id="IPR027417">
    <property type="entry name" value="P-loop_NTPase"/>
</dbReference>
<evidence type="ECO:0000313" key="4">
    <source>
        <dbReference type="EMBL" id="CAD1793553.1"/>
    </source>
</evidence>
<dbReference type="RefSeq" id="WP_119131289.1">
    <property type="nucleotide sequence ID" value="NZ_LR861803.1"/>
</dbReference>
<dbReference type="InterPro" id="IPR045530">
    <property type="entry name" value="DO-GTPase1"/>
</dbReference>
<dbReference type="KEGG" id="xeu:XSP_002677"/>
<feature type="domain" description="Double-GTPase 1" evidence="2">
    <location>
        <begin position="13"/>
        <end position="301"/>
    </location>
</feature>
<dbReference type="EMBL" id="LR861803">
    <property type="protein sequence ID" value="CAD1793553.1"/>
    <property type="molecule type" value="Genomic_DNA"/>
</dbReference>
<dbReference type="GeneID" id="79389980"/>
<dbReference type="SUPFAM" id="SSF52540">
    <property type="entry name" value="P-loop containing nucleoside triphosphate hydrolases"/>
    <property type="match status" value="2"/>
</dbReference>
<dbReference type="EMBL" id="LR824641">
    <property type="protein sequence ID" value="CAD0331936.1"/>
    <property type="molecule type" value="Genomic_DNA"/>
</dbReference>
<dbReference type="Pfam" id="PF19975">
    <property type="entry name" value="DO-GTPase1"/>
    <property type="match status" value="1"/>
</dbReference>
<sequence length="303" mass="33485">MADIGKHRASISIIGLPGSGKTTFLAALWELVNERRVTKLLAFDSIGDNDHTYLRKIVTVWRRATEQARTSLTGLSAVKMNLKDSAGKVVEIAMPDAPGEDFRAMWEDRELGRVLGESLADGNIMLLLNGDKVKAPAWVTERAAQRKATGKQKAEALPKDWHSSLAPTQVQLVDLLQLISHAPVGRSGRKIVVMISAWDKVEGERLTPDAFLRQKLPLLAQYLEAARDSWTARVYGVSAQGGEYDGNEANAQSVDAEAPKKTAKNGRDAERLREVDIAANRIRLVFGERESNDLTEPLQWLMH</sequence>
<accession>A0A8E4ERQ5</accession>
<gene>
    <name evidence="4" type="ORF">XSP_002677</name>
</gene>
<feature type="compositionally biased region" description="Basic and acidic residues" evidence="1">
    <location>
        <begin position="257"/>
        <end position="267"/>
    </location>
</feature>
<proteinExistence type="predicted"/>
<evidence type="ECO:0000259" key="2">
    <source>
        <dbReference type="Pfam" id="PF19975"/>
    </source>
</evidence>
<dbReference type="AlphaFoldDB" id="A0A8E4ERQ5"/>
<evidence type="ECO:0000313" key="3">
    <source>
        <dbReference type="EMBL" id="CAD0331936.1"/>
    </source>
</evidence>
<evidence type="ECO:0000256" key="1">
    <source>
        <dbReference type="SAM" id="MobiDB-lite"/>
    </source>
</evidence>